<reference evidence="6" key="2">
    <citation type="submission" date="2025-09" db="UniProtKB">
        <authorList>
            <consortium name="Ensembl"/>
        </authorList>
    </citation>
    <scope>IDENTIFICATION</scope>
</reference>
<dbReference type="GO" id="GO:0005102">
    <property type="term" value="F:signaling receptor binding"/>
    <property type="evidence" value="ECO:0007669"/>
    <property type="project" value="TreeGrafter"/>
</dbReference>
<dbReference type="GO" id="GO:0001817">
    <property type="term" value="P:regulation of cytokine production"/>
    <property type="evidence" value="ECO:0007669"/>
    <property type="project" value="TreeGrafter"/>
</dbReference>
<evidence type="ECO:0000313" key="7">
    <source>
        <dbReference type="Proteomes" id="UP000261340"/>
    </source>
</evidence>
<evidence type="ECO:0000259" key="5">
    <source>
        <dbReference type="PROSITE" id="PS50835"/>
    </source>
</evidence>
<dbReference type="InterPro" id="IPR013783">
    <property type="entry name" value="Ig-like_fold"/>
</dbReference>
<protein>
    <recommendedName>
        <fullName evidence="5">Ig-like domain-containing protein</fullName>
    </recommendedName>
</protein>
<feature type="signal peptide" evidence="4">
    <location>
        <begin position="1"/>
        <end position="20"/>
    </location>
</feature>
<name>A0A3Q0QSB3_AMPCI</name>
<dbReference type="InterPro" id="IPR050504">
    <property type="entry name" value="IgSF_BTN/MOG"/>
</dbReference>
<proteinExistence type="predicted"/>
<feature type="chain" id="PRO_5018641173" description="Ig-like domain-containing protein" evidence="4">
    <location>
        <begin position="21"/>
        <end position="223"/>
    </location>
</feature>
<dbReference type="STRING" id="61819.ENSACIP00000002374"/>
<evidence type="ECO:0000313" key="6">
    <source>
        <dbReference type="Ensembl" id="ENSACIP00000002374.1"/>
    </source>
</evidence>
<reference evidence="6" key="1">
    <citation type="submission" date="2025-08" db="UniProtKB">
        <authorList>
            <consortium name="Ensembl"/>
        </authorList>
    </citation>
    <scope>IDENTIFICATION</scope>
</reference>
<keyword evidence="2" id="KW-0472">Membrane</keyword>
<dbReference type="InterPro" id="IPR013106">
    <property type="entry name" value="Ig_V-set"/>
</dbReference>
<dbReference type="Pfam" id="PF07686">
    <property type="entry name" value="V-set"/>
    <property type="match status" value="1"/>
</dbReference>
<dbReference type="AlphaFoldDB" id="A0A3Q0QSB3"/>
<evidence type="ECO:0000256" key="1">
    <source>
        <dbReference type="ARBA" id="ARBA00004370"/>
    </source>
</evidence>
<evidence type="ECO:0000256" key="3">
    <source>
        <dbReference type="ARBA" id="ARBA00023319"/>
    </source>
</evidence>
<keyword evidence="7" id="KW-1185">Reference proteome</keyword>
<dbReference type="GO" id="GO:0050852">
    <property type="term" value="P:T cell receptor signaling pathway"/>
    <property type="evidence" value="ECO:0007669"/>
    <property type="project" value="TreeGrafter"/>
</dbReference>
<accession>A0A3Q0QSB3</accession>
<dbReference type="PROSITE" id="PS50835">
    <property type="entry name" value="IG_LIKE"/>
    <property type="match status" value="1"/>
</dbReference>
<keyword evidence="3" id="KW-0393">Immunoglobulin domain</keyword>
<dbReference type="Ensembl" id="ENSACIT00000002463.1">
    <property type="protein sequence ID" value="ENSACIP00000002374.1"/>
    <property type="gene ID" value="ENSACIG00000001932.1"/>
</dbReference>
<dbReference type="GO" id="GO:0009897">
    <property type="term" value="C:external side of plasma membrane"/>
    <property type="evidence" value="ECO:0007669"/>
    <property type="project" value="TreeGrafter"/>
</dbReference>
<comment type="subcellular location">
    <subcellularLocation>
        <location evidence="1">Membrane</location>
    </subcellularLocation>
</comment>
<feature type="domain" description="Ig-like" evidence="5">
    <location>
        <begin position="6"/>
        <end position="130"/>
    </location>
</feature>
<dbReference type="InterPro" id="IPR036179">
    <property type="entry name" value="Ig-like_dom_sf"/>
</dbReference>
<dbReference type="SUPFAM" id="SSF48726">
    <property type="entry name" value="Immunoglobulin"/>
    <property type="match status" value="1"/>
</dbReference>
<sequence length="223" mass="24834">MWRLIPHLSFFLIISQQALGVEVEVYEGAESVLLPCQVPQNVSSSSTAAVWDREELNVPTVHVRLLTGDDNTYQNHRYTNRTSMRADALQTGDLSLTLRNPAVSDSGTYTCTTRKDGEDQNKSHLQLKVTGYGSSLTSFLHASIVLCCECVCVCVCGCARAFWSLCRECQLLFFLYVSCSHQNDHHNQFASGGCHSTNDRLVMDAPLPQYRGAPSEYLLCFNP</sequence>
<evidence type="ECO:0000256" key="2">
    <source>
        <dbReference type="ARBA" id="ARBA00023136"/>
    </source>
</evidence>
<dbReference type="PANTHER" id="PTHR24100">
    <property type="entry name" value="BUTYROPHILIN"/>
    <property type="match status" value="1"/>
</dbReference>
<dbReference type="InterPro" id="IPR007110">
    <property type="entry name" value="Ig-like_dom"/>
</dbReference>
<organism evidence="6 7">
    <name type="scientific">Amphilophus citrinellus</name>
    <name type="common">Midas cichlid</name>
    <name type="synonym">Cichlasoma citrinellum</name>
    <dbReference type="NCBI Taxonomy" id="61819"/>
    <lineage>
        <taxon>Eukaryota</taxon>
        <taxon>Metazoa</taxon>
        <taxon>Chordata</taxon>
        <taxon>Craniata</taxon>
        <taxon>Vertebrata</taxon>
        <taxon>Euteleostomi</taxon>
        <taxon>Actinopterygii</taxon>
        <taxon>Neopterygii</taxon>
        <taxon>Teleostei</taxon>
        <taxon>Neoteleostei</taxon>
        <taxon>Acanthomorphata</taxon>
        <taxon>Ovalentaria</taxon>
        <taxon>Cichlomorphae</taxon>
        <taxon>Cichliformes</taxon>
        <taxon>Cichlidae</taxon>
        <taxon>New World cichlids</taxon>
        <taxon>Cichlasomatinae</taxon>
        <taxon>Heroini</taxon>
        <taxon>Amphilophus</taxon>
    </lineage>
</organism>
<dbReference type="Proteomes" id="UP000261340">
    <property type="component" value="Unplaced"/>
</dbReference>
<dbReference type="SMART" id="SM00406">
    <property type="entry name" value="IGv"/>
    <property type="match status" value="1"/>
</dbReference>
<dbReference type="GeneTree" id="ENSGT00940000168804"/>
<dbReference type="Gene3D" id="2.60.40.10">
    <property type="entry name" value="Immunoglobulins"/>
    <property type="match status" value="1"/>
</dbReference>
<dbReference type="PANTHER" id="PTHR24100:SF151">
    <property type="entry name" value="ICOS LIGAND"/>
    <property type="match status" value="1"/>
</dbReference>
<evidence type="ECO:0000256" key="4">
    <source>
        <dbReference type="SAM" id="SignalP"/>
    </source>
</evidence>
<keyword evidence="4" id="KW-0732">Signal</keyword>